<evidence type="ECO:0000313" key="2">
    <source>
        <dbReference type="Proteomes" id="UP000237752"/>
    </source>
</evidence>
<dbReference type="Pfam" id="PF18963">
    <property type="entry name" value="DUF5703"/>
    <property type="match status" value="1"/>
</dbReference>
<accession>A0A2T1A103</accession>
<organism evidence="1 2">
    <name type="scientific">Antricoccus suffuscus</name>
    <dbReference type="NCBI Taxonomy" id="1629062"/>
    <lineage>
        <taxon>Bacteria</taxon>
        <taxon>Bacillati</taxon>
        <taxon>Actinomycetota</taxon>
        <taxon>Actinomycetes</taxon>
        <taxon>Geodermatophilales</taxon>
        <taxon>Antricoccaceae</taxon>
        <taxon>Antricoccus</taxon>
    </lineage>
</organism>
<dbReference type="Proteomes" id="UP000237752">
    <property type="component" value="Unassembled WGS sequence"/>
</dbReference>
<reference evidence="1 2" key="1">
    <citation type="submission" date="2018-03" db="EMBL/GenBank/DDBJ databases">
        <title>Genomic Encyclopedia of Archaeal and Bacterial Type Strains, Phase II (KMG-II): from individual species to whole genera.</title>
        <authorList>
            <person name="Goeker M."/>
        </authorList>
    </citation>
    <scope>NUCLEOTIDE SEQUENCE [LARGE SCALE GENOMIC DNA]</scope>
    <source>
        <strain evidence="1 2">DSM 100065</strain>
    </source>
</reference>
<sequence length="94" mass="10594">MRALVADLVQNVVMANSKREAVHSGAVTRNESDWEYAPVRIGPHTGIWLAAQMLAAQAGVGGWELARVLKYTDGTRKVVMRRRRRHEHLPRPIL</sequence>
<dbReference type="InterPro" id="IPR043758">
    <property type="entry name" value="DUF5703"/>
</dbReference>
<dbReference type="AlphaFoldDB" id="A0A2T1A103"/>
<comment type="caution">
    <text evidence="1">The sequence shown here is derived from an EMBL/GenBank/DDBJ whole genome shotgun (WGS) entry which is preliminary data.</text>
</comment>
<protein>
    <submittedName>
        <fullName evidence="1">Uncharacterized protein</fullName>
    </submittedName>
</protein>
<name>A0A2T1A103_9ACTN</name>
<proteinExistence type="predicted"/>
<dbReference type="EMBL" id="PVUE01000006">
    <property type="protein sequence ID" value="PRZ42167.1"/>
    <property type="molecule type" value="Genomic_DNA"/>
</dbReference>
<gene>
    <name evidence="1" type="ORF">CLV47_10637</name>
</gene>
<evidence type="ECO:0000313" key="1">
    <source>
        <dbReference type="EMBL" id="PRZ42167.1"/>
    </source>
</evidence>
<keyword evidence="2" id="KW-1185">Reference proteome</keyword>